<organism evidence="2">
    <name type="scientific">marine metagenome</name>
    <dbReference type="NCBI Taxonomy" id="408172"/>
    <lineage>
        <taxon>unclassified sequences</taxon>
        <taxon>metagenomes</taxon>
        <taxon>ecological metagenomes</taxon>
    </lineage>
</organism>
<proteinExistence type="predicted"/>
<evidence type="ECO:0000259" key="1">
    <source>
        <dbReference type="Pfam" id="PF00561"/>
    </source>
</evidence>
<dbReference type="EMBL" id="UINC01001529">
    <property type="protein sequence ID" value="SUZ82950.1"/>
    <property type="molecule type" value="Genomic_DNA"/>
</dbReference>
<dbReference type="InterPro" id="IPR000073">
    <property type="entry name" value="AB_hydrolase_1"/>
</dbReference>
<dbReference type="Pfam" id="PF00561">
    <property type="entry name" value="Abhydrolase_1"/>
    <property type="match status" value="1"/>
</dbReference>
<feature type="domain" description="AB hydrolase-1" evidence="1">
    <location>
        <begin position="35"/>
        <end position="103"/>
    </location>
</feature>
<accession>A0A381QUY8</accession>
<reference evidence="2" key="1">
    <citation type="submission" date="2018-05" db="EMBL/GenBank/DDBJ databases">
        <authorList>
            <person name="Lanie J.A."/>
            <person name="Ng W.-L."/>
            <person name="Kazmierczak K.M."/>
            <person name="Andrzejewski T.M."/>
            <person name="Davidsen T.M."/>
            <person name="Wayne K.J."/>
            <person name="Tettelin H."/>
            <person name="Glass J.I."/>
            <person name="Rusch D."/>
            <person name="Podicherti R."/>
            <person name="Tsui H.-C.T."/>
            <person name="Winkler M.E."/>
        </authorList>
    </citation>
    <scope>NUCLEOTIDE SEQUENCE</scope>
</reference>
<dbReference type="InterPro" id="IPR029058">
    <property type="entry name" value="AB_hydrolase_fold"/>
</dbReference>
<dbReference type="AlphaFoldDB" id="A0A381QUY8"/>
<dbReference type="SUPFAM" id="SSF53474">
    <property type="entry name" value="alpha/beta-Hydrolases"/>
    <property type="match status" value="1"/>
</dbReference>
<evidence type="ECO:0000313" key="2">
    <source>
        <dbReference type="EMBL" id="SUZ82950.1"/>
    </source>
</evidence>
<gene>
    <name evidence="2" type="ORF">METZ01_LOCUS35804</name>
</gene>
<sequence>MSTIQFSHANGFPAKTYSALFDHLKEHKISAINILGENTKPKEINWFDMRDDVLESAEQHGEAVIGIGHSFGGVLSLLAAAKKPELFQSVILLDPPLFSVHKSAMIKLLRALNIEDWVTPSGKSKKRRDHFESKSQAKTLFQANKLFKNFHPQTLNDYVTHGLTDTDNGVELKIPVAKEVAIFHKSLTSFPKNIYKVKGTLLYAARNPILWPSDLRWINRKFAQLQVFPFPGSHLFPLENPESTALMIKRCL</sequence>
<name>A0A381QUY8_9ZZZZ</name>
<protein>
    <recommendedName>
        <fullName evidence="1">AB hydrolase-1 domain-containing protein</fullName>
    </recommendedName>
</protein>
<dbReference type="Gene3D" id="3.40.50.1820">
    <property type="entry name" value="alpha/beta hydrolase"/>
    <property type="match status" value="1"/>
</dbReference>